<reference evidence="4" key="1">
    <citation type="journal article" date="2012" name="J. Bacteriol.">
        <title>Genome Sequence of Micromonospora lupini Lupac 08, Isolated from Root Nodules of Lupinus angustifolius.</title>
        <authorList>
            <person name="Alonso-Vega P."/>
            <person name="Normand P."/>
            <person name="Bacigalupe R."/>
            <person name="Pujic P."/>
            <person name="Lajus A."/>
            <person name="Vallenet D."/>
            <person name="Carro L."/>
            <person name="Coll P."/>
            <person name="Trujillo M.E."/>
        </authorList>
    </citation>
    <scope>NUCLEOTIDE SEQUENCE [LARGE SCALE GENOMIC DNA]</scope>
    <source>
        <strain evidence="4">Lupac 08</strain>
    </source>
</reference>
<feature type="domain" description="Pyridoxamine 5'-phosphate oxidase N-terminal" evidence="2">
    <location>
        <begin position="24"/>
        <end position="141"/>
    </location>
</feature>
<dbReference type="eggNOG" id="COG3871">
    <property type="taxonomic scope" value="Bacteria"/>
</dbReference>
<sequence>MIGVGAQGRGTDVAGDHRLDIRDDRVAAFCAERHLATLTTLRADGTPHVVPVGVTLDAAAGVARVITSGTSRKARQVAAAGATGTPVAVCHVDGRRWLTIEGRAVLRSDRAAVAEAERRYAERYRTPRPNPERVVIEITVTGLLGSL</sequence>
<dbReference type="NCBIfam" id="TIGR03618">
    <property type="entry name" value="Rv1155_F420"/>
    <property type="match status" value="1"/>
</dbReference>
<dbReference type="Pfam" id="PF01243">
    <property type="entry name" value="PNPOx_N"/>
    <property type="match status" value="1"/>
</dbReference>
<evidence type="ECO:0000313" key="3">
    <source>
        <dbReference type="EMBL" id="CCH15639.1"/>
    </source>
</evidence>
<dbReference type="Proteomes" id="UP000003448">
    <property type="component" value="Unassembled WGS sequence"/>
</dbReference>
<dbReference type="GO" id="GO:0070967">
    <property type="term" value="F:coenzyme F420 binding"/>
    <property type="evidence" value="ECO:0007669"/>
    <property type="project" value="TreeGrafter"/>
</dbReference>
<dbReference type="GO" id="GO:0005829">
    <property type="term" value="C:cytosol"/>
    <property type="evidence" value="ECO:0007669"/>
    <property type="project" value="TreeGrafter"/>
</dbReference>
<accession>I0KVP2</accession>
<dbReference type="GO" id="GO:0016627">
    <property type="term" value="F:oxidoreductase activity, acting on the CH-CH group of donors"/>
    <property type="evidence" value="ECO:0007669"/>
    <property type="project" value="TreeGrafter"/>
</dbReference>
<dbReference type="InterPro" id="IPR052019">
    <property type="entry name" value="F420H2_bilvrd_red/Heme_oxyg"/>
</dbReference>
<dbReference type="OrthoDB" id="4551790at2"/>
<proteinExistence type="predicted"/>
<name>I0KVP2_9ACTN</name>
<keyword evidence="1" id="KW-0560">Oxidoreductase</keyword>
<dbReference type="InterPro" id="IPR011576">
    <property type="entry name" value="Pyridox_Oxase_N"/>
</dbReference>
<evidence type="ECO:0000256" key="1">
    <source>
        <dbReference type="ARBA" id="ARBA00023002"/>
    </source>
</evidence>
<gene>
    <name evidence="3" type="ORF">MILUP08_40548</name>
</gene>
<dbReference type="PANTHER" id="PTHR35176:SF1">
    <property type="entry name" value="F420H(2)-DEPENDENT BILIVERDIN REDUCTASE"/>
    <property type="match status" value="1"/>
</dbReference>
<evidence type="ECO:0000313" key="4">
    <source>
        <dbReference type="Proteomes" id="UP000003448"/>
    </source>
</evidence>
<organism evidence="3 4">
    <name type="scientific">Micromonospora lupini str. Lupac 08</name>
    <dbReference type="NCBI Taxonomy" id="1150864"/>
    <lineage>
        <taxon>Bacteria</taxon>
        <taxon>Bacillati</taxon>
        <taxon>Actinomycetota</taxon>
        <taxon>Actinomycetes</taxon>
        <taxon>Micromonosporales</taxon>
        <taxon>Micromonosporaceae</taxon>
        <taxon>Micromonospora</taxon>
    </lineage>
</organism>
<dbReference type="InterPro" id="IPR012349">
    <property type="entry name" value="Split_barrel_FMN-bd"/>
</dbReference>
<dbReference type="Gene3D" id="2.30.110.10">
    <property type="entry name" value="Electron Transport, Fmn-binding Protein, Chain A"/>
    <property type="match status" value="1"/>
</dbReference>
<dbReference type="PANTHER" id="PTHR35176">
    <property type="entry name" value="HEME OXYGENASE HI_0854-RELATED"/>
    <property type="match status" value="1"/>
</dbReference>
<keyword evidence="4" id="KW-1185">Reference proteome</keyword>
<dbReference type="STRING" id="1150864.MILUP08_40548"/>
<dbReference type="InterPro" id="IPR019920">
    <property type="entry name" value="F420-binding_dom_put"/>
</dbReference>
<evidence type="ECO:0000259" key="2">
    <source>
        <dbReference type="Pfam" id="PF01243"/>
    </source>
</evidence>
<dbReference type="EMBL" id="CAIE01000007">
    <property type="protein sequence ID" value="CCH15639.1"/>
    <property type="molecule type" value="Genomic_DNA"/>
</dbReference>
<dbReference type="SUPFAM" id="SSF50475">
    <property type="entry name" value="FMN-binding split barrel"/>
    <property type="match status" value="1"/>
</dbReference>
<dbReference type="AlphaFoldDB" id="I0KVP2"/>
<comment type="caution">
    <text evidence="3">The sequence shown here is derived from an EMBL/GenBank/DDBJ whole genome shotgun (WGS) entry which is preliminary data.</text>
</comment>
<protein>
    <recommendedName>
        <fullName evidence="2">Pyridoxamine 5'-phosphate oxidase N-terminal domain-containing protein</fullName>
    </recommendedName>
</protein>